<comment type="subcellular location">
    <subcellularLocation>
        <location evidence="1">Cell envelope</location>
    </subcellularLocation>
    <subcellularLocation>
        <location evidence="2">Cell outer membrane</location>
    </subcellularLocation>
    <subcellularLocation>
        <location evidence="3">Secreted</location>
    </subcellularLocation>
</comment>
<dbReference type="InterPro" id="IPR012332">
    <property type="entry name" value="Autotransporter_pectin_lyase_C"/>
</dbReference>
<evidence type="ECO:0000256" key="1">
    <source>
        <dbReference type="ARBA" id="ARBA00004196"/>
    </source>
</evidence>
<evidence type="ECO:0000313" key="9">
    <source>
        <dbReference type="EMBL" id="UXI66559.1"/>
    </source>
</evidence>
<evidence type="ECO:0000256" key="3">
    <source>
        <dbReference type="ARBA" id="ARBA00004613"/>
    </source>
</evidence>
<evidence type="ECO:0000256" key="2">
    <source>
        <dbReference type="ARBA" id="ARBA00004442"/>
    </source>
</evidence>
<dbReference type="NCBIfam" id="TIGR01376">
    <property type="entry name" value="POMP_repeat"/>
    <property type="match status" value="1"/>
</dbReference>
<dbReference type="InterPro" id="IPR011050">
    <property type="entry name" value="Pectin_lyase_fold/virulence"/>
</dbReference>
<dbReference type="InterPro" id="IPR059226">
    <property type="entry name" value="Choice_anch_Q_dom"/>
</dbReference>
<gene>
    <name evidence="9" type="ORF">N4264_17625</name>
</gene>
<dbReference type="SUPFAM" id="SSF51126">
    <property type="entry name" value="Pectin lyase-like"/>
    <property type="match status" value="1"/>
</dbReference>
<keyword evidence="7" id="KW-0998">Cell outer membrane</keyword>
<dbReference type="NCBIfam" id="TIGR04214">
    <property type="entry name" value="CSLREA_Nterm"/>
    <property type="match status" value="1"/>
</dbReference>
<dbReference type="NCBIfam" id="NF041518">
    <property type="entry name" value="choice_anch_Q"/>
    <property type="match status" value="1"/>
</dbReference>
<evidence type="ECO:0000256" key="6">
    <source>
        <dbReference type="ARBA" id="ARBA00023136"/>
    </source>
</evidence>
<name>A0ABY6B979_9GAMM</name>
<evidence type="ECO:0000256" key="8">
    <source>
        <dbReference type="SAM" id="SignalP"/>
    </source>
</evidence>
<reference evidence="9" key="1">
    <citation type="submission" date="2022-09" db="EMBL/GenBank/DDBJ databases">
        <title>Tahibacter sp. nov., isolated from a fresh water.</title>
        <authorList>
            <person name="Baek J.H."/>
            <person name="Lee J.K."/>
            <person name="Kim J.M."/>
            <person name="Jeon C.O."/>
        </authorList>
    </citation>
    <scope>NUCLEOTIDE SEQUENCE</scope>
    <source>
        <strain evidence="9">W38</strain>
    </source>
</reference>
<keyword evidence="5 8" id="KW-0732">Signal</keyword>
<dbReference type="Proteomes" id="UP001064632">
    <property type="component" value="Chromosome"/>
</dbReference>
<proteinExistence type="predicted"/>
<evidence type="ECO:0000256" key="4">
    <source>
        <dbReference type="ARBA" id="ARBA00022525"/>
    </source>
</evidence>
<dbReference type="RefSeq" id="WP_261693543.1">
    <property type="nucleotide sequence ID" value="NZ_CP104694.1"/>
</dbReference>
<dbReference type="Gene3D" id="2.160.20.20">
    <property type="match status" value="1"/>
</dbReference>
<protein>
    <submittedName>
        <fullName evidence="9">CSLREA domain-containing protein</fullName>
    </submittedName>
</protein>
<dbReference type="InterPro" id="IPR003368">
    <property type="entry name" value="POMP_repeat"/>
</dbReference>
<dbReference type="EMBL" id="CP104694">
    <property type="protein sequence ID" value="UXI66559.1"/>
    <property type="molecule type" value="Genomic_DNA"/>
</dbReference>
<evidence type="ECO:0000256" key="7">
    <source>
        <dbReference type="ARBA" id="ARBA00023237"/>
    </source>
</evidence>
<feature type="chain" id="PRO_5045858177" evidence="8">
    <location>
        <begin position="24"/>
        <end position="412"/>
    </location>
</feature>
<evidence type="ECO:0000313" key="10">
    <source>
        <dbReference type="Proteomes" id="UP001064632"/>
    </source>
</evidence>
<organism evidence="9 10">
    <name type="scientific">Tahibacter amnicola</name>
    <dbReference type="NCBI Taxonomy" id="2976241"/>
    <lineage>
        <taxon>Bacteria</taxon>
        <taxon>Pseudomonadati</taxon>
        <taxon>Pseudomonadota</taxon>
        <taxon>Gammaproteobacteria</taxon>
        <taxon>Lysobacterales</taxon>
        <taxon>Rhodanobacteraceae</taxon>
        <taxon>Tahibacter</taxon>
    </lineage>
</organism>
<keyword evidence="4" id="KW-0964">Secreted</keyword>
<dbReference type="InterPro" id="IPR026457">
    <property type="entry name" value="CSLREA_Nterm"/>
</dbReference>
<keyword evidence="6" id="KW-0472">Membrane</keyword>
<feature type="signal peptide" evidence="8">
    <location>
        <begin position="1"/>
        <end position="23"/>
    </location>
</feature>
<accession>A0ABY6B979</accession>
<sequence>MHRCHWFQTAILAAALVSTGVGAATITVSVVDDVVANDGACSLREAITAANTGQPSGMAPGECGRGLAAPYTRIDVPSGTYRITRVAVNEDNNAGGDLDLRAAFIELRGDDAQTTTLRGDRDERVLDIGDANATTVSVIMSGLTLRDGGGATGGGIRVRAGASVQLSQSMLSNNEASTGGAIYAEGALSIDRVTFHANAATDPAGPGGGAIRYVGATTATLRNATFNGNESFTDGGFARFDGPAMLNNVTVTETVTDADFNGSGDGALVSALSVQMSNSILAGNADLSVVTGGANNPDCVAAPGTLVSAGYNLIGNIGTACNVSPSTGDLFGSAANILNPQLMPLALYLGDIDTQPPMVTSPAFDTGDPALPSGAPHCEPVDAHGLPRRSGGRCDRGATEAYERIFADGFDM</sequence>
<evidence type="ECO:0000256" key="5">
    <source>
        <dbReference type="ARBA" id="ARBA00022729"/>
    </source>
</evidence>
<keyword evidence="10" id="KW-1185">Reference proteome</keyword>